<proteinExistence type="predicted"/>
<evidence type="ECO:0000256" key="1">
    <source>
        <dbReference type="SAM" id="MobiDB-lite"/>
    </source>
</evidence>
<accession>A0A8S1HJX9</accession>
<gene>
    <name evidence="2" type="ORF">CAUJ_LOCUS10590</name>
</gene>
<dbReference type="InterPro" id="IPR011990">
    <property type="entry name" value="TPR-like_helical_dom_sf"/>
</dbReference>
<keyword evidence="3" id="KW-1185">Reference proteome</keyword>
<dbReference type="SMART" id="SM00390">
    <property type="entry name" value="GoLoco"/>
    <property type="match status" value="1"/>
</dbReference>
<reference evidence="2" key="1">
    <citation type="submission" date="2020-10" db="EMBL/GenBank/DDBJ databases">
        <authorList>
            <person name="Kikuchi T."/>
        </authorList>
    </citation>
    <scope>NUCLEOTIDE SEQUENCE</scope>
    <source>
        <strain evidence="2">NKZ352</strain>
    </source>
</reference>
<dbReference type="OrthoDB" id="286233at2759"/>
<dbReference type="PROSITE" id="PS50877">
    <property type="entry name" value="GOLOCO"/>
    <property type="match status" value="1"/>
</dbReference>
<evidence type="ECO:0000313" key="3">
    <source>
        <dbReference type="Proteomes" id="UP000835052"/>
    </source>
</evidence>
<dbReference type="GO" id="GO:0030695">
    <property type="term" value="F:GTPase regulator activity"/>
    <property type="evidence" value="ECO:0007669"/>
    <property type="project" value="InterPro"/>
</dbReference>
<evidence type="ECO:0000313" key="2">
    <source>
        <dbReference type="EMBL" id="CAD6194671.1"/>
    </source>
</evidence>
<dbReference type="Gene3D" id="1.25.40.10">
    <property type="entry name" value="Tetratricopeptide repeat domain"/>
    <property type="match status" value="1"/>
</dbReference>
<organism evidence="2 3">
    <name type="scientific">Caenorhabditis auriculariae</name>
    <dbReference type="NCBI Taxonomy" id="2777116"/>
    <lineage>
        <taxon>Eukaryota</taxon>
        <taxon>Metazoa</taxon>
        <taxon>Ecdysozoa</taxon>
        <taxon>Nematoda</taxon>
        <taxon>Chromadorea</taxon>
        <taxon>Rhabditida</taxon>
        <taxon>Rhabditina</taxon>
        <taxon>Rhabditomorpha</taxon>
        <taxon>Rhabditoidea</taxon>
        <taxon>Rhabditidae</taxon>
        <taxon>Peloderinae</taxon>
        <taxon>Caenorhabditis</taxon>
    </lineage>
</organism>
<dbReference type="SUPFAM" id="SSF48452">
    <property type="entry name" value="TPR-like"/>
    <property type="match status" value="1"/>
</dbReference>
<name>A0A8S1HJX9_9PELO</name>
<sequence length="523" mass="59513">MESMMEESFLPDNTIDSSSVDLETYFQEAQRFFDRDLLKDAMKELMKIVAVKTDDFELLVKVYHMVAEISFSNKLFLQATDFHKKELYLQEALMNYSACVSCLLNIANIHHMQNKFASCKLSCTEAVLMAKKSKDEKLIEISIAKMCCAAVELAKQEEDGTRQSAMIEETNVLIASSIKRCGELNLAEALCDAYFAKAQLCTLLNEDSQATLFYQKCISLSRKGLAIFALEREKLVHRCFFGCYTILKKSNMKHVAVDALRSAIMSAQYCNDEERICYYHVCMAQLSYAKGQPIEAVSDGLNAFDFAREISHSEHGARASFILYVVLKSCGELRKAAYFLVYYSLYAYELEDGEMLANSLEHMKSLFAAHRAISLEKWEVDNTLDKLTLFLTVQESDCESLEKWRTSRANLHFGLFSTDTENKENESENDFLELLEKLQGGRLDEQRCNLAPSIGTNRNVKESNANKKKKKTVDFLPGLRLTSLSSQKLDKGFFSRMKNLKKLHSGPLSTKSKDETRSEKSEN</sequence>
<dbReference type="InterPro" id="IPR003109">
    <property type="entry name" value="GoLoco_motif"/>
</dbReference>
<feature type="region of interest" description="Disordered" evidence="1">
    <location>
        <begin position="500"/>
        <end position="523"/>
    </location>
</feature>
<protein>
    <submittedName>
        <fullName evidence="2">Uncharacterized protein</fullName>
    </submittedName>
</protein>
<feature type="compositionally biased region" description="Basic and acidic residues" evidence="1">
    <location>
        <begin position="511"/>
        <end position="523"/>
    </location>
</feature>
<dbReference type="EMBL" id="CAJGYM010000046">
    <property type="protein sequence ID" value="CAD6194671.1"/>
    <property type="molecule type" value="Genomic_DNA"/>
</dbReference>
<dbReference type="Pfam" id="PF02188">
    <property type="entry name" value="GoLoco"/>
    <property type="match status" value="1"/>
</dbReference>
<comment type="caution">
    <text evidence="2">The sequence shown here is derived from an EMBL/GenBank/DDBJ whole genome shotgun (WGS) entry which is preliminary data.</text>
</comment>
<dbReference type="AlphaFoldDB" id="A0A8S1HJX9"/>
<dbReference type="Proteomes" id="UP000835052">
    <property type="component" value="Unassembled WGS sequence"/>
</dbReference>